<dbReference type="GO" id="GO:0016937">
    <property type="term" value="F:short-chain fatty acyl-CoA dehydrogenase activity"/>
    <property type="evidence" value="ECO:0007669"/>
    <property type="project" value="UniProtKB-EC"/>
</dbReference>
<evidence type="ECO:0000256" key="10">
    <source>
        <dbReference type="ARBA" id="ARBA00045387"/>
    </source>
</evidence>
<dbReference type="FunFam" id="2.40.110.10:FF:000001">
    <property type="entry name" value="Acyl-CoA dehydrogenase, mitochondrial"/>
    <property type="match status" value="1"/>
</dbReference>
<dbReference type="EMBL" id="JAZDUA010000034">
    <property type="protein sequence ID" value="KAK7871715.1"/>
    <property type="molecule type" value="Genomic_DNA"/>
</dbReference>
<dbReference type="Pfam" id="PF00441">
    <property type="entry name" value="Acyl-CoA_dh_1"/>
    <property type="match status" value="1"/>
</dbReference>
<dbReference type="InterPro" id="IPR006091">
    <property type="entry name" value="Acyl-CoA_Oxase/DH_mid-dom"/>
</dbReference>
<dbReference type="Pfam" id="PF02771">
    <property type="entry name" value="Acyl-CoA_dh_N"/>
    <property type="match status" value="1"/>
</dbReference>
<dbReference type="InterPro" id="IPR009075">
    <property type="entry name" value="AcylCo_DH/oxidase_C"/>
</dbReference>
<evidence type="ECO:0000259" key="16">
    <source>
        <dbReference type="Pfam" id="PF02770"/>
    </source>
</evidence>
<keyword evidence="7 14" id="KW-0560">Oxidoreductase</keyword>
<protein>
    <recommendedName>
        <fullName evidence="9">Short-chain specific acyl-CoA dehydrogenase, mitochondrial</fullName>
        <ecNumber evidence="4">1.3.8.1</ecNumber>
    </recommendedName>
    <alternativeName>
        <fullName evidence="8">Butyryl-CoA dehydrogenase</fullName>
    </alternativeName>
</protein>
<evidence type="ECO:0000256" key="12">
    <source>
        <dbReference type="ARBA" id="ARBA00049192"/>
    </source>
</evidence>
<dbReference type="GO" id="GO:0005739">
    <property type="term" value="C:mitochondrion"/>
    <property type="evidence" value="ECO:0007669"/>
    <property type="project" value="TreeGrafter"/>
</dbReference>
<accession>A0AAN9W0L8</accession>
<keyword evidence="19" id="KW-1185">Reference proteome</keyword>
<evidence type="ECO:0000256" key="2">
    <source>
        <dbReference type="ARBA" id="ARBA00005198"/>
    </source>
</evidence>
<dbReference type="PIRSF" id="PIRSF016578">
    <property type="entry name" value="HsaA"/>
    <property type="match status" value="1"/>
</dbReference>
<dbReference type="Gene3D" id="1.10.540.10">
    <property type="entry name" value="Acyl-CoA dehydrogenase/oxidase, N-terminal domain"/>
    <property type="match status" value="1"/>
</dbReference>
<dbReference type="Pfam" id="PF02770">
    <property type="entry name" value="Acyl-CoA_dh_M"/>
    <property type="match status" value="1"/>
</dbReference>
<comment type="cofactor">
    <cofactor evidence="1 14">
        <name>FAD</name>
        <dbReference type="ChEBI" id="CHEBI:57692"/>
    </cofactor>
</comment>
<keyword evidence="6 14" id="KW-0274">FAD</keyword>
<dbReference type="EC" id="1.3.8.1" evidence="4"/>
<dbReference type="Proteomes" id="UP001378592">
    <property type="component" value="Unassembled WGS sequence"/>
</dbReference>
<evidence type="ECO:0000256" key="11">
    <source>
        <dbReference type="ARBA" id="ARBA00048499"/>
    </source>
</evidence>
<comment type="function">
    <text evidence="10">Short-chain specific acyl-CoA dehydrogenase is one of the acyl-CoA dehydrogenases that catalyze the first step of mitochondrial fatty acid beta-oxidation, an aerobic process breaking down fatty acids into acetyl-CoA and allowing the production of energy from fats. The first step of fatty acid beta-oxidation consists in the removal of one hydrogen from C-2 and C-3 of the straight-chain fatty acyl-CoA thioester, resulting in the formation of trans-2-enoyl-CoA. Among the different mitochondrial acyl-CoA dehydrogenases, short-chain specific acyl-CoA dehydrogenase acts specifically on acyl-CoAs with saturated 4 to 6 carbons long primary chains.</text>
</comment>
<evidence type="ECO:0000313" key="19">
    <source>
        <dbReference type="Proteomes" id="UP001378592"/>
    </source>
</evidence>
<dbReference type="PANTHER" id="PTHR43884:SF12">
    <property type="entry name" value="ISOVALERYL-COA DEHYDROGENASE, MITOCHONDRIAL-RELATED"/>
    <property type="match status" value="1"/>
</dbReference>
<dbReference type="AlphaFoldDB" id="A0AAN9W0L8"/>
<dbReference type="PANTHER" id="PTHR43884">
    <property type="entry name" value="ACYL-COA DEHYDROGENASE"/>
    <property type="match status" value="1"/>
</dbReference>
<evidence type="ECO:0000259" key="15">
    <source>
        <dbReference type="Pfam" id="PF00441"/>
    </source>
</evidence>
<feature type="domain" description="Acyl-CoA dehydrogenase/oxidase N-terminal" evidence="17">
    <location>
        <begin position="35"/>
        <end position="147"/>
    </location>
</feature>
<evidence type="ECO:0000256" key="5">
    <source>
        <dbReference type="ARBA" id="ARBA00022630"/>
    </source>
</evidence>
<evidence type="ECO:0000313" key="18">
    <source>
        <dbReference type="EMBL" id="KAK7871715.1"/>
    </source>
</evidence>
<feature type="domain" description="Acyl-CoA oxidase/dehydrogenase middle" evidence="16">
    <location>
        <begin position="151"/>
        <end position="246"/>
    </location>
</feature>
<dbReference type="FunFam" id="1.20.140.10:FF:000004">
    <property type="entry name" value="Acyl-CoA dehydrogenase FadE25"/>
    <property type="match status" value="1"/>
</dbReference>
<evidence type="ECO:0000259" key="17">
    <source>
        <dbReference type="Pfam" id="PF02771"/>
    </source>
</evidence>
<reference evidence="18 19" key="1">
    <citation type="submission" date="2024-03" db="EMBL/GenBank/DDBJ databases">
        <title>The genome assembly and annotation of the cricket Gryllus longicercus Weissman &amp; Gray.</title>
        <authorList>
            <person name="Szrajer S."/>
            <person name="Gray D."/>
            <person name="Ylla G."/>
        </authorList>
    </citation>
    <scope>NUCLEOTIDE SEQUENCE [LARGE SCALE GENOMIC DNA]</scope>
    <source>
        <strain evidence="18">DAG 2021-001</strain>
        <tissue evidence="18">Whole body minus gut</tissue>
    </source>
</reference>
<dbReference type="Gene3D" id="2.40.110.10">
    <property type="entry name" value="Butyryl-CoA Dehydrogenase, subunit A, domain 2"/>
    <property type="match status" value="1"/>
</dbReference>
<dbReference type="GO" id="GO:0050660">
    <property type="term" value="F:flavin adenine dinucleotide binding"/>
    <property type="evidence" value="ECO:0007669"/>
    <property type="project" value="InterPro"/>
</dbReference>
<keyword evidence="5 14" id="KW-0285">Flavoprotein</keyword>
<evidence type="ECO:0000256" key="4">
    <source>
        <dbReference type="ARBA" id="ARBA00012046"/>
    </source>
</evidence>
<evidence type="ECO:0000256" key="3">
    <source>
        <dbReference type="ARBA" id="ARBA00009347"/>
    </source>
</evidence>
<comment type="catalytic activity">
    <reaction evidence="13">
        <text>butanoyl-CoA + oxidized [electron-transfer flavoprotein] + H(+) = (2E)-butenoyl-CoA + reduced [electron-transfer flavoprotein]</text>
        <dbReference type="Rhea" id="RHEA:24004"/>
        <dbReference type="Rhea" id="RHEA-COMP:10685"/>
        <dbReference type="Rhea" id="RHEA-COMP:10686"/>
        <dbReference type="ChEBI" id="CHEBI:15378"/>
        <dbReference type="ChEBI" id="CHEBI:57332"/>
        <dbReference type="ChEBI" id="CHEBI:57371"/>
        <dbReference type="ChEBI" id="CHEBI:57692"/>
        <dbReference type="ChEBI" id="CHEBI:58307"/>
        <dbReference type="EC" id="1.3.8.1"/>
    </reaction>
    <physiologicalReaction direction="left-to-right" evidence="13">
        <dbReference type="Rhea" id="RHEA:24005"/>
    </physiologicalReaction>
</comment>
<dbReference type="InterPro" id="IPR037069">
    <property type="entry name" value="AcylCoA_DH/ox_N_sf"/>
</dbReference>
<evidence type="ECO:0000256" key="9">
    <source>
        <dbReference type="ARBA" id="ARBA00044204"/>
    </source>
</evidence>
<comment type="pathway">
    <text evidence="2">Lipid metabolism; mitochondrial fatty acid beta-oxidation.</text>
</comment>
<evidence type="ECO:0000256" key="6">
    <source>
        <dbReference type="ARBA" id="ARBA00022827"/>
    </source>
</evidence>
<feature type="domain" description="Acyl-CoA dehydrogenase/oxidase C-terminal" evidence="15">
    <location>
        <begin position="258"/>
        <end position="405"/>
    </location>
</feature>
<dbReference type="SUPFAM" id="SSF56645">
    <property type="entry name" value="Acyl-CoA dehydrogenase NM domain-like"/>
    <property type="match status" value="1"/>
</dbReference>
<dbReference type="PROSITE" id="PS00072">
    <property type="entry name" value="ACYL_COA_DH_1"/>
    <property type="match status" value="1"/>
</dbReference>
<dbReference type="CDD" id="cd01158">
    <property type="entry name" value="SCAD_SBCAD"/>
    <property type="match status" value="1"/>
</dbReference>
<dbReference type="PROSITE" id="PS00073">
    <property type="entry name" value="ACYL_COA_DH_2"/>
    <property type="match status" value="1"/>
</dbReference>
<organism evidence="18 19">
    <name type="scientific">Gryllus longicercus</name>
    <dbReference type="NCBI Taxonomy" id="2509291"/>
    <lineage>
        <taxon>Eukaryota</taxon>
        <taxon>Metazoa</taxon>
        <taxon>Ecdysozoa</taxon>
        <taxon>Arthropoda</taxon>
        <taxon>Hexapoda</taxon>
        <taxon>Insecta</taxon>
        <taxon>Pterygota</taxon>
        <taxon>Neoptera</taxon>
        <taxon>Polyneoptera</taxon>
        <taxon>Orthoptera</taxon>
        <taxon>Ensifera</taxon>
        <taxon>Gryllidea</taxon>
        <taxon>Grylloidea</taxon>
        <taxon>Gryllidae</taxon>
        <taxon>Gryllinae</taxon>
        <taxon>Gryllus</taxon>
    </lineage>
</organism>
<comment type="caution">
    <text evidence="18">The sequence shown here is derived from an EMBL/GenBank/DDBJ whole genome shotgun (WGS) entry which is preliminary data.</text>
</comment>
<dbReference type="InterPro" id="IPR013786">
    <property type="entry name" value="AcylCoA_DH/ox_N"/>
</dbReference>
<comment type="catalytic activity">
    <reaction evidence="12">
        <text>hexanoyl-CoA + oxidized [electron-transfer flavoprotein] + H(+) = (2E)-hexenoyl-CoA + reduced [electron-transfer flavoprotein]</text>
        <dbReference type="Rhea" id="RHEA:43464"/>
        <dbReference type="Rhea" id="RHEA-COMP:10685"/>
        <dbReference type="Rhea" id="RHEA-COMP:10686"/>
        <dbReference type="ChEBI" id="CHEBI:15378"/>
        <dbReference type="ChEBI" id="CHEBI:57692"/>
        <dbReference type="ChEBI" id="CHEBI:58307"/>
        <dbReference type="ChEBI" id="CHEBI:62077"/>
        <dbReference type="ChEBI" id="CHEBI:62620"/>
    </reaction>
    <physiologicalReaction direction="left-to-right" evidence="12">
        <dbReference type="Rhea" id="RHEA:43465"/>
    </physiologicalReaction>
</comment>
<dbReference type="InterPro" id="IPR009100">
    <property type="entry name" value="AcylCoA_DH/oxidase_NM_dom_sf"/>
</dbReference>
<dbReference type="InterPro" id="IPR006089">
    <property type="entry name" value="Acyl-CoA_DH_CS"/>
</dbReference>
<name>A0AAN9W0L8_9ORTH</name>
<gene>
    <name evidence="18" type="ORF">R5R35_014002</name>
</gene>
<comment type="catalytic activity">
    <reaction evidence="11">
        <text>pentanoyl-CoA + oxidized [electron-transfer flavoprotein] + H(+) = (2E)-pentenoyl-CoA + reduced [electron-transfer flavoprotein]</text>
        <dbReference type="Rhea" id="RHEA:43456"/>
        <dbReference type="Rhea" id="RHEA-COMP:10685"/>
        <dbReference type="Rhea" id="RHEA-COMP:10686"/>
        <dbReference type="ChEBI" id="CHEBI:15378"/>
        <dbReference type="ChEBI" id="CHEBI:57389"/>
        <dbReference type="ChEBI" id="CHEBI:57692"/>
        <dbReference type="ChEBI" id="CHEBI:58307"/>
        <dbReference type="ChEBI" id="CHEBI:86160"/>
    </reaction>
    <physiologicalReaction direction="left-to-right" evidence="11">
        <dbReference type="Rhea" id="RHEA:43457"/>
    </physiologicalReaction>
</comment>
<dbReference type="SUPFAM" id="SSF47203">
    <property type="entry name" value="Acyl-CoA dehydrogenase C-terminal domain-like"/>
    <property type="match status" value="1"/>
</dbReference>
<comment type="similarity">
    <text evidence="3 14">Belongs to the acyl-CoA dehydrogenase family.</text>
</comment>
<dbReference type="InterPro" id="IPR036250">
    <property type="entry name" value="AcylCo_DH-like_C"/>
</dbReference>
<dbReference type="InterPro" id="IPR046373">
    <property type="entry name" value="Acyl-CoA_Oxase/DH_mid-dom_sf"/>
</dbReference>
<dbReference type="GO" id="GO:0033539">
    <property type="term" value="P:fatty acid beta-oxidation using acyl-CoA dehydrogenase"/>
    <property type="evidence" value="ECO:0007669"/>
    <property type="project" value="TreeGrafter"/>
</dbReference>
<sequence length="412" mass="44394">MVSCAANRVLHVARVGNATQKLWGARSIWSLSSLSETHQMLRKTVRDFAEAELKPNAGKYDKEGVFPMEQIKKMGDLGLMSIDTPEEYGGTGLDSLAYSIAMEEIARGCASAAVMMSVNSSLFLGPIMKFGNKELKDKFVRPFTTGEQVGCFALSEPGNGSDAGAASTTATSKGDTFVLNGTKAWITNGYESRAGIVFATTDKSKKHKGISAFIFPKPVDGLSLGKKEDKLGIRASSTCQLIFEDCVIHKENMLGEPGMGFKIAMMSLDGGRIGIASQALGIAQASLDCAVDYATKRNAFGSPIIKLQAIQTKIADMALRVESARLLTWRAAMMKDNKKPFTKEAAMAKLAASEAATFCAHTAIQVLGGMGFVTDMPAERHYRDARITEIYEGTSEIQRLVIAGNLVKEYGY</sequence>
<dbReference type="FunFam" id="1.10.540.10:FF:000002">
    <property type="entry name" value="Acyl-CoA dehydrogenase FadE19"/>
    <property type="match status" value="1"/>
</dbReference>
<evidence type="ECO:0000256" key="1">
    <source>
        <dbReference type="ARBA" id="ARBA00001974"/>
    </source>
</evidence>
<dbReference type="Gene3D" id="1.20.140.10">
    <property type="entry name" value="Butyryl-CoA Dehydrogenase, subunit A, domain 3"/>
    <property type="match status" value="1"/>
</dbReference>
<evidence type="ECO:0000256" key="14">
    <source>
        <dbReference type="RuleBase" id="RU362125"/>
    </source>
</evidence>
<proteinExistence type="inferred from homology"/>
<dbReference type="GO" id="GO:0046359">
    <property type="term" value="P:butyrate catabolic process"/>
    <property type="evidence" value="ECO:0007669"/>
    <property type="project" value="TreeGrafter"/>
</dbReference>
<evidence type="ECO:0000256" key="13">
    <source>
        <dbReference type="ARBA" id="ARBA00050758"/>
    </source>
</evidence>
<evidence type="ECO:0000256" key="8">
    <source>
        <dbReference type="ARBA" id="ARBA00031895"/>
    </source>
</evidence>
<evidence type="ECO:0000256" key="7">
    <source>
        <dbReference type="ARBA" id="ARBA00023002"/>
    </source>
</evidence>